<dbReference type="InterPro" id="IPR025857">
    <property type="entry name" value="MacB_PCD"/>
</dbReference>
<evidence type="ECO:0000256" key="7">
    <source>
        <dbReference type="SAM" id="Phobius"/>
    </source>
</evidence>
<reference evidence="10" key="1">
    <citation type="submission" date="2020-10" db="EMBL/GenBank/DDBJ databases">
        <authorList>
            <person name="Gilroy R."/>
        </authorList>
    </citation>
    <scope>NUCLEOTIDE SEQUENCE</scope>
    <source>
        <strain evidence="10">1383</strain>
    </source>
</reference>
<sequence length="404" mass="44021">MSFAWFVAQRYFRTRKKTSAVGIITAVATFGVAVSVFAMFVVLSVFSGLRTFNTDFLNTFDADLTVRPAKGKVLSADSAWVSRIVNAEGVEAVSAVLEEKVFVSFAGQESIAVLKGVDRAYPEVIGVDSVLVAGGWLSAQERSDTAWHVVGISMAYRLGMGAAQEPMPLRVYVLSGGGNLSLVPENSFSRADTWTAGVFSHKDYDGAYLFVDLDFARHLLHRSAEQASGVEVRLKEGADAGKVAEALARELGPDYRVRTAVQNKEAYYKIMNTENLVLYFVFTLVIAIALFNVVGSVVMLILDKRENIRTMWALGADRGMLRGIFVREGMWIVAVGAVVGLALAVLLVWLQARYHLVMIEGSMQVPYPVRLTVANGVVVLATIALLGYLAARLSVAGMKNVFKR</sequence>
<protein>
    <submittedName>
        <fullName evidence="10">ABC transporter permease</fullName>
    </submittedName>
</protein>
<evidence type="ECO:0000256" key="1">
    <source>
        <dbReference type="ARBA" id="ARBA00004651"/>
    </source>
</evidence>
<feature type="domain" description="ABC3 transporter permease C-terminal" evidence="8">
    <location>
        <begin position="280"/>
        <end position="392"/>
    </location>
</feature>
<gene>
    <name evidence="10" type="ORF">IAC44_02165</name>
</gene>
<dbReference type="Pfam" id="PF02687">
    <property type="entry name" value="FtsX"/>
    <property type="match status" value="1"/>
</dbReference>
<organism evidence="10 11">
    <name type="scientific">Candidatus Merdimorpha stercoravium</name>
    <dbReference type="NCBI Taxonomy" id="2840863"/>
    <lineage>
        <taxon>Bacteria</taxon>
        <taxon>Pseudomonadati</taxon>
        <taxon>Bacteroidota</taxon>
        <taxon>Flavobacteriia</taxon>
        <taxon>Flavobacteriales</taxon>
        <taxon>Candidatus Merdimorpha</taxon>
    </lineage>
</organism>
<evidence type="ECO:0000256" key="4">
    <source>
        <dbReference type="ARBA" id="ARBA00022692"/>
    </source>
</evidence>
<dbReference type="PANTHER" id="PTHR30489">
    <property type="entry name" value="LIPOPROTEIN-RELEASING SYSTEM TRANSMEMBRANE PROTEIN LOLE"/>
    <property type="match status" value="1"/>
</dbReference>
<dbReference type="EMBL" id="DVLY01000051">
    <property type="protein sequence ID" value="HIT97624.1"/>
    <property type="molecule type" value="Genomic_DNA"/>
</dbReference>
<keyword evidence="6 7" id="KW-0472">Membrane</keyword>
<evidence type="ECO:0000259" key="9">
    <source>
        <dbReference type="Pfam" id="PF12704"/>
    </source>
</evidence>
<proteinExistence type="inferred from homology"/>
<dbReference type="AlphaFoldDB" id="A0A9D1KTQ0"/>
<dbReference type="InterPro" id="IPR051447">
    <property type="entry name" value="Lipoprotein-release_system"/>
</dbReference>
<feature type="domain" description="MacB-like periplasmic core" evidence="9">
    <location>
        <begin position="25"/>
        <end position="248"/>
    </location>
</feature>
<comment type="subcellular location">
    <subcellularLocation>
        <location evidence="1">Cell membrane</location>
        <topology evidence="1">Multi-pass membrane protein</topology>
    </subcellularLocation>
</comment>
<feature type="transmembrane region" description="Helical" evidence="7">
    <location>
        <begin position="372"/>
        <end position="395"/>
    </location>
</feature>
<evidence type="ECO:0000256" key="3">
    <source>
        <dbReference type="ARBA" id="ARBA00022475"/>
    </source>
</evidence>
<dbReference type="Pfam" id="PF12704">
    <property type="entry name" value="MacB_PCD"/>
    <property type="match status" value="1"/>
</dbReference>
<evidence type="ECO:0000256" key="6">
    <source>
        <dbReference type="ARBA" id="ARBA00023136"/>
    </source>
</evidence>
<evidence type="ECO:0000259" key="8">
    <source>
        <dbReference type="Pfam" id="PF02687"/>
    </source>
</evidence>
<keyword evidence="3" id="KW-1003">Cell membrane</keyword>
<name>A0A9D1KTQ0_9FLAO</name>
<feature type="transmembrane region" description="Helical" evidence="7">
    <location>
        <begin position="276"/>
        <end position="302"/>
    </location>
</feature>
<feature type="transmembrane region" description="Helical" evidence="7">
    <location>
        <begin position="330"/>
        <end position="352"/>
    </location>
</feature>
<evidence type="ECO:0000256" key="5">
    <source>
        <dbReference type="ARBA" id="ARBA00022989"/>
    </source>
</evidence>
<dbReference type="GO" id="GO:0044874">
    <property type="term" value="P:lipoprotein localization to outer membrane"/>
    <property type="evidence" value="ECO:0007669"/>
    <property type="project" value="TreeGrafter"/>
</dbReference>
<dbReference type="Proteomes" id="UP000824161">
    <property type="component" value="Unassembled WGS sequence"/>
</dbReference>
<dbReference type="GO" id="GO:0098797">
    <property type="term" value="C:plasma membrane protein complex"/>
    <property type="evidence" value="ECO:0007669"/>
    <property type="project" value="TreeGrafter"/>
</dbReference>
<evidence type="ECO:0000313" key="11">
    <source>
        <dbReference type="Proteomes" id="UP000824161"/>
    </source>
</evidence>
<dbReference type="InterPro" id="IPR003838">
    <property type="entry name" value="ABC3_permease_C"/>
</dbReference>
<comment type="similarity">
    <text evidence="2">Belongs to the ABC-4 integral membrane protein family. LolC/E subfamily.</text>
</comment>
<evidence type="ECO:0000313" key="10">
    <source>
        <dbReference type="EMBL" id="HIT97624.1"/>
    </source>
</evidence>
<reference evidence="10" key="2">
    <citation type="journal article" date="2021" name="PeerJ">
        <title>Extensive microbial diversity within the chicken gut microbiome revealed by metagenomics and culture.</title>
        <authorList>
            <person name="Gilroy R."/>
            <person name="Ravi A."/>
            <person name="Getino M."/>
            <person name="Pursley I."/>
            <person name="Horton D.L."/>
            <person name="Alikhan N.F."/>
            <person name="Baker D."/>
            <person name="Gharbi K."/>
            <person name="Hall N."/>
            <person name="Watson M."/>
            <person name="Adriaenssens E.M."/>
            <person name="Foster-Nyarko E."/>
            <person name="Jarju S."/>
            <person name="Secka A."/>
            <person name="Antonio M."/>
            <person name="Oren A."/>
            <person name="Chaudhuri R.R."/>
            <person name="La Ragione R."/>
            <person name="Hildebrand F."/>
            <person name="Pallen M.J."/>
        </authorList>
    </citation>
    <scope>NUCLEOTIDE SEQUENCE</scope>
    <source>
        <strain evidence="10">1383</strain>
    </source>
</reference>
<keyword evidence="4 7" id="KW-0812">Transmembrane</keyword>
<accession>A0A9D1KTQ0</accession>
<comment type="caution">
    <text evidence="10">The sequence shown here is derived from an EMBL/GenBank/DDBJ whole genome shotgun (WGS) entry which is preliminary data.</text>
</comment>
<evidence type="ECO:0000256" key="2">
    <source>
        <dbReference type="ARBA" id="ARBA00005236"/>
    </source>
</evidence>
<feature type="transmembrane region" description="Helical" evidence="7">
    <location>
        <begin position="21"/>
        <end position="46"/>
    </location>
</feature>
<keyword evidence="5 7" id="KW-1133">Transmembrane helix</keyword>
<dbReference type="PANTHER" id="PTHR30489:SF0">
    <property type="entry name" value="LIPOPROTEIN-RELEASING SYSTEM TRANSMEMBRANE PROTEIN LOLE"/>
    <property type="match status" value="1"/>
</dbReference>